<dbReference type="EMBL" id="BTRK01000003">
    <property type="protein sequence ID" value="GMR43908.1"/>
    <property type="molecule type" value="Genomic_DNA"/>
</dbReference>
<proteinExistence type="predicted"/>
<organism evidence="1 2">
    <name type="scientific">Pristionchus mayeri</name>
    <dbReference type="NCBI Taxonomy" id="1317129"/>
    <lineage>
        <taxon>Eukaryota</taxon>
        <taxon>Metazoa</taxon>
        <taxon>Ecdysozoa</taxon>
        <taxon>Nematoda</taxon>
        <taxon>Chromadorea</taxon>
        <taxon>Rhabditida</taxon>
        <taxon>Rhabditina</taxon>
        <taxon>Diplogasteromorpha</taxon>
        <taxon>Diplogasteroidea</taxon>
        <taxon>Neodiplogasteridae</taxon>
        <taxon>Pristionchus</taxon>
    </lineage>
</organism>
<dbReference type="InterPro" id="IPR035899">
    <property type="entry name" value="DBL_dom_sf"/>
</dbReference>
<evidence type="ECO:0000313" key="1">
    <source>
        <dbReference type="EMBL" id="GMR43908.1"/>
    </source>
</evidence>
<dbReference type="Proteomes" id="UP001328107">
    <property type="component" value="Unassembled WGS sequence"/>
</dbReference>
<sequence>MQKMVKQMKGYTDEQAIPVGKRLDMANSRLRSEISSLKEIRVAVYTIWSICNLHHFFCEQAIYMNSLLYLLNYFMRISDPNDDWNQNQTAQIMHNVKQIVEIGVQAIYEMLKCSTARTKEHLDKCVTSNTVICIANFMTTYHNYPMIVTTCMKILRRFKKIEPNYDHFVVIPELLDFAETSILNLPPDDMRVKEFEKLRKVLSLHENLLLVDLTRNQYQRDLVIAQYTTSQLLEISQSTVWNKLSPETTRALLQHSCKLNNQ</sequence>
<keyword evidence="2" id="KW-1185">Reference proteome</keyword>
<comment type="caution">
    <text evidence="1">The sequence shown here is derived from an EMBL/GenBank/DDBJ whole genome shotgun (WGS) entry which is preliminary data.</text>
</comment>
<name>A0AAN5CAA5_9BILA</name>
<protein>
    <submittedName>
        <fullName evidence="1">Uncharacterized protein</fullName>
    </submittedName>
</protein>
<dbReference type="AlphaFoldDB" id="A0AAN5CAA5"/>
<dbReference type="SUPFAM" id="SSF48065">
    <property type="entry name" value="DBL homology domain (DH-domain)"/>
    <property type="match status" value="1"/>
</dbReference>
<gene>
    <name evidence="1" type="ORF">PMAYCL1PPCAC_14103</name>
</gene>
<accession>A0AAN5CAA5</accession>
<reference evidence="2" key="1">
    <citation type="submission" date="2022-10" db="EMBL/GenBank/DDBJ databases">
        <title>Genome assembly of Pristionchus species.</title>
        <authorList>
            <person name="Yoshida K."/>
            <person name="Sommer R.J."/>
        </authorList>
    </citation>
    <scope>NUCLEOTIDE SEQUENCE [LARGE SCALE GENOMIC DNA]</scope>
    <source>
        <strain evidence="2">RS5460</strain>
    </source>
</reference>
<evidence type="ECO:0000313" key="2">
    <source>
        <dbReference type="Proteomes" id="UP001328107"/>
    </source>
</evidence>